<dbReference type="PANTHER" id="PTHR43157:SF31">
    <property type="entry name" value="PHOSPHATIDYLINOSITOL-GLYCAN BIOSYNTHESIS CLASS F PROTEIN"/>
    <property type="match status" value="1"/>
</dbReference>
<dbReference type="InterPro" id="IPR002347">
    <property type="entry name" value="SDR_fam"/>
</dbReference>
<dbReference type="GO" id="GO:0016491">
    <property type="term" value="F:oxidoreductase activity"/>
    <property type="evidence" value="ECO:0007669"/>
    <property type="project" value="UniProtKB-KW"/>
</dbReference>
<dbReference type="AlphaFoldDB" id="H0E6F8"/>
<evidence type="ECO:0000313" key="3">
    <source>
        <dbReference type="Proteomes" id="UP000005143"/>
    </source>
</evidence>
<dbReference type="Proteomes" id="UP000005143">
    <property type="component" value="Unassembled WGS sequence"/>
</dbReference>
<dbReference type="PANTHER" id="PTHR43157">
    <property type="entry name" value="PHOSPHATIDYLINOSITOL-GLYCAN BIOSYNTHESIS CLASS F PROTEIN-RELATED"/>
    <property type="match status" value="1"/>
</dbReference>
<dbReference type="EMBL" id="AGUD01000203">
    <property type="protein sequence ID" value="EHN10747.1"/>
    <property type="molecule type" value="Genomic_DNA"/>
</dbReference>
<dbReference type="CDD" id="cd05327">
    <property type="entry name" value="retinol-DH_like_SDR_c_like"/>
    <property type="match status" value="1"/>
</dbReference>
<evidence type="ECO:0000256" key="1">
    <source>
        <dbReference type="ARBA" id="ARBA00023002"/>
    </source>
</evidence>
<gene>
    <name evidence="2" type="ORF">PAI11_24080</name>
</gene>
<dbReference type="NCBIfam" id="NF004846">
    <property type="entry name" value="PRK06197.1"/>
    <property type="match status" value="1"/>
</dbReference>
<dbReference type="InterPro" id="IPR036291">
    <property type="entry name" value="NAD(P)-bd_dom_sf"/>
</dbReference>
<evidence type="ECO:0000313" key="2">
    <source>
        <dbReference type="EMBL" id="EHN10747.1"/>
    </source>
</evidence>
<protein>
    <submittedName>
        <fullName evidence="2">Putative oxidoreductase/Short-chain dehydrogenase</fullName>
    </submittedName>
</protein>
<dbReference type="PATRIC" id="fig|1097667.3.peg.2389"/>
<keyword evidence="3" id="KW-1185">Reference proteome</keyword>
<name>H0E6F8_9ACTN</name>
<proteinExistence type="predicted"/>
<reference evidence="2 3" key="1">
    <citation type="journal article" date="2013" name="Biodegradation">
        <title>Quantitative proteomic analysis of ibuprofen-degrading Patulibacter sp. strain I11.</title>
        <authorList>
            <person name="Almeida B."/>
            <person name="Kjeldal H."/>
            <person name="Lolas I."/>
            <person name="Knudsen A.D."/>
            <person name="Carvalho G."/>
            <person name="Nielsen K.L."/>
            <person name="Barreto Crespo M.T."/>
            <person name="Stensballe A."/>
            <person name="Nielsen J.L."/>
        </authorList>
    </citation>
    <scope>NUCLEOTIDE SEQUENCE [LARGE SCALE GENOMIC DNA]</scope>
    <source>
        <strain evidence="2 3">I11</strain>
    </source>
</reference>
<keyword evidence="1" id="KW-0560">Oxidoreductase</keyword>
<sequence>MVRPGRLAADRHIASLARRADDVAIDNSVVIAYIRSMPSIASRLHRSPSSTWSASDLPSFSGRTVVVTGANSGIGLVAARQLARAGARTVIAVRNPEKGARAAATIDGDVEVRRLDLADLASVRAFAEQWEGDLDVLINNAGVMAVPLGRTADGFELQIGTNHLGHFALTNLLLPRITDRVVTVASGAHRAGRIDLDDLNWERRDFQTWLAYGQSKLANLLFTLELERRLREAGSPVRALAAHPGWAATNLQGHTGNALQHGAMKIGNRLLAQSDEAGALPTLFAASQDLPGNSYVGPDGLAEMRGAPTLVGRTARASDAETAKALWTLSEELTGVRAPELLAV</sequence>
<dbReference type="Gene3D" id="3.40.50.720">
    <property type="entry name" value="NAD(P)-binding Rossmann-like Domain"/>
    <property type="match status" value="1"/>
</dbReference>
<comment type="caution">
    <text evidence="2">The sequence shown here is derived from an EMBL/GenBank/DDBJ whole genome shotgun (WGS) entry which is preliminary data.</text>
</comment>
<dbReference type="Pfam" id="PF00106">
    <property type="entry name" value="adh_short"/>
    <property type="match status" value="1"/>
</dbReference>
<organism evidence="2 3">
    <name type="scientific">Patulibacter medicamentivorans</name>
    <dbReference type="NCBI Taxonomy" id="1097667"/>
    <lineage>
        <taxon>Bacteria</taxon>
        <taxon>Bacillati</taxon>
        <taxon>Actinomycetota</taxon>
        <taxon>Thermoleophilia</taxon>
        <taxon>Solirubrobacterales</taxon>
        <taxon>Patulibacteraceae</taxon>
        <taxon>Patulibacter</taxon>
    </lineage>
</organism>
<dbReference type="SUPFAM" id="SSF51735">
    <property type="entry name" value="NAD(P)-binding Rossmann-fold domains"/>
    <property type="match status" value="1"/>
</dbReference>
<dbReference type="PRINTS" id="PR00081">
    <property type="entry name" value="GDHRDH"/>
</dbReference>
<accession>H0E6F8</accession>